<dbReference type="PROSITE" id="PS50043">
    <property type="entry name" value="HTH_LUXR_2"/>
    <property type="match status" value="1"/>
</dbReference>
<evidence type="ECO:0000256" key="4">
    <source>
        <dbReference type="ARBA" id="ARBA00023163"/>
    </source>
</evidence>
<dbReference type="CDD" id="cd17535">
    <property type="entry name" value="REC_NarL-like"/>
    <property type="match status" value="1"/>
</dbReference>
<keyword evidence="4" id="KW-0804">Transcription</keyword>
<keyword evidence="10" id="KW-1185">Reference proteome</keyword>
<dbReference type="SMART" id="SM00448">
    <property type="entry name" value="REC"/>
    <property type="match status" value="1"/>
</dbReference>
<evidence type="ECO:0000313" key="9">
    <source>
        <dbReference type="EMBL" id="ORC22226.1"/>
    </source>
</evidence>
<evidence type="ECO:0000256" key="3">
    <source>
        <dbReference type="ARBA" id="ARBA00023125"/>
    </source>
</evidence>
<gene>
    <name evidence="9" type="ORF">A7979_01740</name>
</gene>
<dbReference type="InterPro" id="IPR001789">
    <property type="entry name" value="Sig_transdc_resp-reg_receiver"/>
</dbReference>
<dbReference type="PANTHER" id="PTHR43214:SF24">
    <property type="entry name" value="TRANSCRIPTIONAL REGULATORY PROTEIN NARL-RELATED"/>
    <property type="match status" value="1"/>
</dbReference>
<dbReference type="PANTHER" id="PTHR43214">
    <property type="entry name" value="TWO-COMPONENT RESPONSE REGULATOR"/>
    <property type="match status" value="1"/>
</dbReference>
<dbReference type="InterPro" id="IPR039420">
    <property type="entry name" value="WalR-like"/>
</dbReference>
<keyword evidence="2" id="KW-0805">Transcription regulation</keyword>
<dbReference type="InterPro" id="IPR000792">
    <property type="entry name" value="Tscrpt_reg_LuxR_C"/>
</dbReference>
<dbReference type="Gene3D" id="3.40.50.2300">
    <property type="match status" value="1"/>
</dbReference>
<dbReference type="InterPro" id="IPR011006">
    <property type="entry name" value="CheY-like_superfamily"/>
</dbReference>
<dbReference type="PRINTS" id="PR00038">
    <property type="entry name" value="HTHLUXR"/>
</dbReference>
<name>A0A1Y1RR06_9MICC</name>
<accession>A0A1Y1RR06</accession>
<dbReference type="SUPFAM" id="SSF46894">
    <property type="entry name" value="C-terminal effector domain of the bipartite response regulators"/>
    <property type="match status" value="1"/>
</dbReference>
<evidence type="ECO:0000259" key="7">
    <source>
        <dbReference type="PROSITE" id="PS50043"/>
    </source>
</evidence>
<feature type="domain" description="HTH luxR-type" evidence="7">
    <location>
        <begin position="182"/>
        <end position="247"/>
    </location>
</feature>
<dbReference type="SUPFAM" id="SSF52172">
    <property type="entry name" value="CheY-like"/>
    <property type="match status" value="1"/>
</dbReference>
<proteinExistence type="predicted"/>
<evidence type="ECO:0000256" key="6">
    <source>
        <dbReference type="SAM" id="MobiDB-lite"/>
    </source>
</evidence>
<evidence type="ECO:0000256" key="1">
    <source>
        <dbReference type="ARBA" id="ARBA00022553"/>
    </source>
</evidence>
<dbReference type="InterPro" id="IPR058245">
    <property type="entry name" value="NreC/VraR/RcsB-like_REC"/>
</dbReference>
<dbReference type="GO" id="GO:0006355">
    <property type="term" value="P:regulation of DNA-templated transcription"/>
    <property type="evidence" value="ECO:0007669"/>
    <property type="project" value="InterPro"/>
</dbReference>
<comment type="caution">
    <text evidence="9">The sequence shown here is derived from an EMBL/GenBank/DDBJ whole genome shotgun (WGS) entry which is preliminary data.</text>
</comment>
<protein>
    <submittedName>
        <fullName evidence="9">NagC family transcriptional regulator</fullName>
    </submittedName>
</protein>
<feature type="domain" description="Response regulatory" evidence="8">
    <location>
        <begin position="6"/>
        <end position="127"/>
    </location>
</feature>
<dbReference type="Pfam" id="PF00196">
    <property type="entry name" value="GerE"/>
    <property type="match status" value="1"/>
</dbReference>
<dbReference type="InterPro" id="IPR016032">
    <property type="entry name" value="Sig_transdc_resp-reg_C-effctor"/>
</dbReference>
<feature type="region of interest" description="Disordered" evidence="6">
    <location>
        <begin position="157"/>
        <end position="185"/>
    </location>
</feature>
<evidence type="ECO:0000259" key="8">
    <source>
        <dbReference type="PROSITE" id="PS50110"/>
    </source>
</evidence>
<feature type="modified residue" description="4-aspartylphosphate" evidence="5">
    <location>
        <position position="62"/>
    </location>
</feature>
<dbReference type="CDD" id="cd06170">
    <property type="entry name" value="LuxR_C_like"/>
    <property type="match status" value="1"/>
</dbReference>
<evidence type="ECO:0000313" key="10">
    <source>
        <dbReference type="Proteomes" id="UP000192359"/>
    </source>
</evidence>
<dbReference type="GO" id="GO:0003677">
    <property type="term" value="F:DNA binding"/>
    <property type="evidence" value="ECO:0007669"/>
    <property type="project" value="UniProtKB-KW"/>
</dbReference>
<reference evidence="9 10" key="1">
    <citation type="submission" date="2016-05" db="EMBL/GenBank/DDBJ databases">
        <title>Draft genome sequence of a porcine commensal Rothia nasimurium.</title>
        <authorList>
            <person name="Gaiser R.A."/>
            <person name="Van Baarlen P."/>
            <person name="Wells J.M."/>
        </authorList>
    </citation>
    <scope>NUCLEOTIDE SEQUENCE [LARGE SCALE GENOMIC DNA]</scope>
    <source>
        <strain evidence="9 10">PT-32</strain>
    </source>
</reference>
<keyword evidence="3" id="KW-0238">DNA-binding</keyword>
<keyword evidence="1 5" id="KW-0597">Phosphoprotein</keyword>
<dbReference type="GO" id="GO:0000160">
    <property type="term" value="P:phosphorelay signal transduction system"/>
    <property type="evidence" value="ECO:0007669"/>
    <property type="project" value="InterPro"/>
</dbReference>
<sequence length="256" mass="27123">MNEVIKVMLVDDQQLVRSGLAMLVGSQPDMHVVGEASNGRAALDLAEQLTEQEQTPQVVLMDVRMPVMDGIEATAQLTARYPQVRIIMLTTFDIDDYVYAAVQGGASGFLLKDAPPEQLLEAVRTVWRGDAVIAPSATKRLLEHMIPHLAGGLVPQLGTDDRSGASGPTADPGTQGSHQHPHSAAIASLTAREHEIFLLMAAGLSNGEIVEELVVSGATVKTHVSHVLAKLGARDRVQAVIMAYEAGLVGSSHTSG</sequence>
<dbReference type="PROSITE" id="PS50110">
    <property type="entry name" value="RESPONSE_REGULATORY"/>
    <property type="match status" value="1"/>
</dbReference>
<dbReference type="EMBL" id="LXWF01000011">
    <property type="protein sequence ID" value="ORC22226.1"/>
    <property type="molecule type" value="Genomic_DNA"/>
</dbReference>
<evidence type="ECO:0000256" key="5">
    <source>
        <dbReference type="PROSITE-ProRule" id="PRU00169"/>
    </source>
</evidence>
<dbReference type="AlphaFoldDB" id="A0A1Y1RR06"/>
<dbReference type="Proteomes" id="UP000192359">
    <property type="component" value="Unassembled WGS sequence"/>
</dbReference>
<evidence type="ECO:0000256" key="2">
    <source>
        <dbReference type="ARBA" id="ARBA00023015"/>
    </source>
</evidence>
<organism evidence="9 10">
    <name type="scientific">Rothia nasimurium</name>
    <dbReference type="NCBI Taxonomy" id="85336"/>
    <lineage>
        <taxon>Bacteria</taxon>
        <taxon>Bacillati</taxon>
        <taxon>Actinomycetota</taxon>
        <taxon>Actinomycetes</taxon>
        <taxon>Micrococcales</taxon>
        <taxon>Micrococcaceae</taxon>
        <taxon>Rothia</taxon>
    </lineage>
</organism>
<dbReference type="OrthoDB" id="9808843at2"/>
<dbReference type="Pfam" id="PF00072">
    <property type="entry name" value="Response_reg"/>
    <property type="match status" value="1"/>
</dbReference>
<dbReference type="SMART" id="SM00421">
    <property type="entry name" value="HTH_LUXR"/>
    <property type="match status" value="1"/>
</dbReference>
<dbReference type="RefSeq" id="WP_083091295.1">
    <property type="nucleotide sequence ID" value="NZ_LXWF01000011.1"/>
</dbReference>